<dbReference type="GO" id="GO:0003677">
    <property type="term" value="F:DNA binding"/>
    <property type="evidence" value="ECO:0007669"/>
    <property type="project" value="InterPro"/>
</dbReference>
<dbReference type="Proteomes" id="UP000326903">
    <property type="component" value="Unassembled WGS sequence"/>
</dbReference>
<sequence>MHEWLPLLEPEENKKVIVSSLKKLSDDKLISVYAFIIMPNHIHLIWSQDGMYGKETPKGSLLKYTAHIFLRYLKTIGKSKLYEVAALNKSHEIWQRDSLGIEIYGKEIAKQKLDYIHFNPVSGKWQLSKNDLDYYYSSARFYETGIDEFGFLKNIFEIL</sequence>
<dbReference type="GO" id="GO:0004803">
    <property type="term" value="F:transposase activity"/>
    <property type="evidence" value="ECO:0007669"/>
    <property type="project" value="InterPro"/>
</dbReference>
<dbReference type="EMBL" id="VYQF01000031">
    <property type="protein sequence ID" value="KAA9034147.1"/>
    <property type="molecule type" value="Genomic_DNA"/>
</dbReference>
<accession>A0A5J5IBA5</accession>
<name>A0A5J5IBA5_9BACT</name>
<dbReference type="SUPFAM" id="SSF143422">
    <property type="entry name" value="Transposase IS200-like"/>
    <property type="match status" value="1"/>
</dbReference>
<dbReference type="GO" id="GO:0006313">
    <property type="term" value="P:DNA transposition"/>
    <property type="evidence" value="ECO:0007669"/>
    <property type="project" value="InterPro"/>
</dbReference>
<comment type="caution">
    <text evidence="1">The sequence shown here is derived from an EMBL/GenBank/DDBJ whole genome shotgun (WGS) entry which is preliminary data.</text>
</comment>
<organism evidence="1 2">
    <name type="scientific">Ginsengibacter hankyongi</name>
    <dbReference type="NCBI Taxonomy" id="2607284"/>
    <lineage>
        <taxon>Bacteria</taxon>
        <taxon>Pseudomonadati</taxon>
        <taxon>Bacteroidota</taxon>
        <taxon>Chitinophagia</taxon>
        <taxon>Chitinophagales</taxon>
        <taxon>Chitinophagaceae</taxon>
        <taxon>Ginsengibacter</taxon>
    </lineage>
</organism>
<keyword evidence="2" id="KW-1185">Reference proteome</keyword>
<dbReference type="Gene3D" id="3.30.70.1290">
    <property type="entry name" value="Transposase IS200-like"/>
    <property type="match status" value="1"/>
</dbReference>
<evidence type="ECO:0000313" key="1">
    <source>
        <dbReference type="EMBL" id="KAA9034147.1"/>
    </source>
</evidence>
<gene>
    <name evidence="1" type="ORF">FW778_22920</name>
</gene>
<reference evidence="1 2" key="1">
    <citation type="submission" date="2019-09" db="EMBL/GenBank/DDBJ databases">
        <title>Draft genome sequence of Ginsengibacter sp. BR5-29.</title>
        <authorList>
            <person name="Im W.-T."/>
        </authorList>
    </citation>
    <scope>NUCLEOTIDE SEQUENCE [LARGE SCALE GENOMIC DNA]</scope>
    <source>
        <strain evidence="1 2">BR5-29</strain>
    </source>
</reference>
<evidence type="ECO:0000313" key="2">
    <source>
        <dbReference type="Proteomes" id="UP000326903"/>
    </source>
</evidence>
<proteinExistence type="predicted"/>
<dbReference type="InterPro" id="IPR036515">
    <property type="entry name" value="Transposase_17_sf"/>
</dbReference>
<protein>
    <submittedName>
        <fullName evidence="1">Transposase</fullName>
    </submittedName>
</protein>
<dbReference type="AlphaFoldDB" id="A0A5J5IBA5"/>